<feature type="compositionally biased region" description="Polar residues" evidence="5">
    <location>
        <begin position="415"/>
        <end position="425"/>
    </location>
</feature>
<dbReference type="GO" id="GO:0005783">
    <property type="term" value="C:endoplasmic reticulum"/>
    <property type="evidence" value="ECO:0007669"/>
    <property type="project" value="TreeGrafter"/>
</dbReference>
<keyword evidence="2 6" id="KW-0812">Transmembrane</keyword>
<keyword evidence="3 6" id="KW-1133">Transmembrane helix</keyword>
<dbReference type="OrthoDB" id="191139at2759"/>
<feature type="transmembrane region" description="Helical" evidence="6">
    <location>
        <begin position="281"/>
        <end position="301"/>
    </location>
</feature>
<comment type="caution">
    <text evidence="7">The sequence shown here is derived from an EMBL/GenBank/DDBJ whole genome shotgun (WGS) entry which is preliminary data.</text>
</comment>
<dbReference type="PANTHER" id="PTHR31794:SF4">
    <property type="entry name" value="AUXIN EFFLUX TRANSPORTER FAMILY PROTEIN (EUROFUNG)"/>
    <property type="match status" value="1"/>
</dbReference>
<dbReference type="FunCoup" id="A0A1Y2GFD3">
    <property type="interactions" value="31"/>
</dbReference>
<evidence type="ECO:0000256" key="4">
    <source>
        <dbReference type="ARBA" id="ARBA00023136"/>
    </source>
</evidence>
<evidence type="ECO:0000256" key="5">
    <source>
        <dbReference type="SAM" id="MobiDB-lite"/>
    </source>
</evidence>
<evidence type="ECO:0000313" key="8">
    <source>
        <dbReference type="Proteomes" id="UP000193648"/>
    </source>
</evidence>
<evidence type="ECO:0000313" key="7">
    <source>
        <dbReference type="EMBL" id="ORZ09352.1"/>
    </source>
</evidence>
<accession>A0A1Y2GFD3</accession>
<keyword evidence="4 6" id="KW-0472">Membrane</keyword>
<feature type="transmembrane region" description="Helical" evidence="6">
    <location>
        <begin position="539"/>
        <end position="564"/>
    </location>
</feature>
<dbReference type="InParanoid" id="A0A1Y2GFD3"/>
<dbReference type="GeneID" id="33561364"/>
<protein>
    <submittedName>
        <fullName evidence="7">Membrane transport protein-domain-containing protein</fullName>
    </submittedName>
</protein>
<keyword evidence="8" id="KW-1185">Reference proteome</keyword>
<proteinExistence type="predicted"/>
<dbReference type="GO" id="GO:0016020">
    <property type="term" value="C:membrane"/>
    <property type="evidence" value="ECO:0007669"/>
    <property type="project" value="UniProtKB-SubCell"/>
</dbReference>
<dbReference type="AlphaFoldDB" id="A0A1Y2GFD3"/>
<evidence type="ECO:0000256" key="1">
    <source>
        <dbReference type="ARBA" id="ARBA00004141"/>
    </source>
</evidence>
<dbReference type="PANTHER" id="PTHR31794">
    <property type="entry name" value="AUXIN EFFLUX TRANSPORTER FAMILY PROTEIN (EUROFUNG)"/>
    <property type="match status" value="1"/>
</dbReference>
<evidence type="ECO:0000256" key="3">
    <source>
        <dbReference type="ARBA" id="ARBA00022989"/>
    </source>
</evidence>
<name>A0A1Y2GFD3_9FUNG</name>
<feature type="region of interest" description="Disordered" evidence="5">
    <location>
        <begin position="341"/>
        <end position="425"/>
    </location>
</feature>
<reference evidence="7 8" key="1">
    <citation type="submission" date="2016-07" db="EMBL/GenBank/DDBJ databases">
        <title>Pervasive Adenine N6-methylation of Active Genes in Fungi.</title>
        <authorList>
            <consortium name="DOE Joint Genome Institute"/>
            <person name="Mondo S.J."/>
            <person name="Dannebaum R.O."/>
            <person name="Kuo R.C."/>
            <person name="Labutti K."/>
            <person name="Haridas S."/>
            <person name="Kuo A."/>
            <person name="Salamov A."/>
            <person name="Ahrendt S.R."/>
            <person name="Lipzen A."/>
            <person name="Sullivan W."/>
            <person name="Andreopoulos W.B."/>
            <person name="Clum A."/>
            <person name="Lindquist E."/>
            <person name="Daum C."/>
            <person name="Ramamoorthy G.K."/>
            <person name="Gryganskyi A."/>
            <person name="Culley D."/>
            <person name="Magnuson J.K."/>
            <person name="James T.Y."/>
            <person name="O'Malley M.A."/>
            <person name="Stajich J.E."/>
            <person name="Spatafora J.W."/>
            <person name="Visel A."/>
            <person name="Grigoriev I.V."/>
        </authorList>
    </citation>
    <scope>NUCLEOTIDE SEQUENCE [LARGE SCALE GENOMIC DNA]</scope>
    <source>
        <strain evidence="7 8">NRRL 3116</strain>
    </source>
</reference>
<dbReference type="STRING" id="64571.A0A1Y2GFD3"/>
<feature type="compositionally biased region" description="Basic and acidic residues" evidence="5">
    <location>
        <begin position="383"/>
        <end position="395"/>
    </location>
</feature>
<feature type="transmembrane region" description="Helical" evidence="6">
    <location>
        <begin position="507"/>
        <end position="527"/>
    </location>
</feature>
<feature type="transmembrane region" description="Helical" evidence="6">
    <location>
        <begin position="102"/>
        <end position="125"/>
    </location>
</feature>
<dbReference type="Pfam" id="PF03547">
    <property type="entry name" value="Mem_trans"/>
    <property type="match status" value="2"/>
</dbReference>
<dbReference type="GO" id="GO:0055085">
    <property type="term" value="P:transmembrane transport"/>
    <property type="evidence" value="ECO:0007669"/>
    <property type="project" value="InterPro"/>
</dbReference>
<organism evidence="7 8">
    <name type="scientific">Lobosporangium transversale</name>
    <dbReference type="NCBI Taxonomy" id="64571"/>
    <lineage>
        <taxon>Eukaryota</taxon>
        <taxon>Fungi</taxon>
        <taxon>Fungi incertae sedis</taxon>
        <taxon>Mucoromycota</taxon>
        <taxon>Mortierellomycotina</taxon>
        <taxon>Mortierellomycetes</taxon>
        <taxon>Mortierellales</taxon>
        <taxon>Mortierellaceae</taxon>
        <taxon>Lobosporangium</taxon>
    </lineage>
</organism>
<dbReference type="InterPro" id="IPR004776">
    <property type="entry name" value="Mem_transp_PIN-like"/>
</dbReference>
<feature type="transmembrane region" description="Helical" evidence="6">
    <location>
        <begin position="21"/>
        <end position="40"/>
    </location>
</feature>
<feature type="transmembrane region" description="Helical" evidence="6">
    <location>
        <begin position="467"/>
        <end position="492"/>
    </location>
</feature>
<gene>
    <name evidence="7" type="ORF">BCR41DRAFT_137686</name>
</gene>
<comment type="subcellular location">
    <subcellularLocation>
        <location evidence="1">Membrane</location>
        <topology evidence="1">Multi-pass membrane protein</topology>
    </subcellularLocation>
</comment>
<dbReference type="EMBL" id="MCFF01000034">
    <property type="protein sequence ID" value="ORZ09352.1"/>
    <property type="molecule type" value="Genomic_DNA"/>
</dbReference>
<evidence type="ECO:0000256" key="2">
    <source>
        <dbReference type="ARBA" id="ARBA00022692"/>
    </source>
</evidence>
<sequence>MTPCLLFTKIASTITWEQFKAFWPIPVFYLIFSGVSLIVARIGSRFLRFSSDEEKFVKASILFSNTNSLPMALLQSLALSAAGSQLFRDEKDTKEQVAARGISYILFYAIFGNLVRWSYGFTLLVPKDHGKQQEQVELLDTDQVHEADHRQLEQPESNMESGGLLINMDGTLLGSSSNNAILSSGSSIRTLHEGYMDNNMEEDGGDGHSTVFQSKYWPKNSSSTHTQLHLPSIPGTVKRFSLAWGTRKIQHCHRRRSTKTMLKQKATTVFDRIQQVLTPPLLTAIIALVIGLVPALHELFMSPESKIYAFVIHPIEGCGAAAIPMILLCLGAQVVQFAASSDSSEEPIRPAQLQRRRSASTPSIFPNGYQGDDSGSSTEEEEDHRGRNGEPEWLRVHVPHLTDPGHRDGYGQNGIGSTRSHASSATTLLQPDNFEEDEEDEIPPLGSHITFYNDSTELSLMGHRFKWLTPVAFSLVARMLIVPLICLPAIIFRPASLSPVLMMDPTFTLTLVLIVAAPTAINIIQLCQIKGFFENDMAAVLFWSYCVWGIPCVLGWSLVGLWAAK</sequence>
<dbReference type="Proteomes" id="UP000193648">
    <property type="component" value="Unassembled WGS sequence"/>
</dbReference>
<feature type="transmembrane region" description="Helical" evidence="6">
    <location>
        <begin position="307"/>
        <end position="330"/>
    </location>
</feature>
<evidence type="ECO:0000256" key="6">
    <source>
        <dbReference type="SAM" id="Phobius"/>
    </source>
</evidence>
<dbReference type="RefSeq" id="XP_021878805.1">
    <property type="nucleotide sequence ID" value="XM_022019519.1"/>
</dbReference>